<dbReference type="InterPro" id="IPR036259">
    <property type="entry name" value="MFS_trans_sf"/>
</dbReference>
<accession>A0A5C5RVH2</accession>
<evidence type="ECO:0000256" key="4">
    <source>
        <dbReference type="ARBA" id="ARBA00023136"/>
    </source>
</evidence>
<dbReference type="PROSITE" id="PS50850">
    <property type="entry name" value="MFS"/>
    <property type="match status" value="1"/>
</dbReference>
<gene>
    <name evidence="7" type="ORF">FK268_02065</name>
</gene>
<evidence type="ECO:0000256" key="2">
    <source>
        <dbReference type="ARBA" id="ARBA00022692"/>
    </source>
</evidence>
<dbReference type="SUPFAM" id="SSF103473">
    <property type="entry name" value="MFS general substrate transporter"/>
    <property type="match status" value="1"/>
</dbReference>
<keyword evidence="4 5" id="KW-0472">Membrane</keyword>
<feature type="domain" description="Major facilitator superfamily (MFS) profile" evidence="6">
    <location>
        <begin position="1"/>
        <end position="371"/>
    </location>
</feature>
<dbReference type="GO" id="GO:0005886">
    <property type="term" value="C:plasma membrane"/>
    <property type="evidence" value="ECO:0007669"/>
    <property type="project" value="UniProtKB-SubCell"/>
</dbReference>
<dbReference type="AlphaFoldDB" id="A0A5C5RVH2"/>
<dbReference type="Proteomes" id="UP000319792">
    <property type="component" value="Unassembled WGS sequence"/>
</dbReference>
<comment type="caution">
    <text evidence="7">The sequence shown here is derived from an EMBL/GenBank/DDBJ whole genome shotgun (WGS) entry which is preliminary data.</text>
</comment>
<sequence>MYGLVVPSLLKYAPWGLDTAQVGWLGSIAPLGMLIGALAAAAFGDRLGRRTTLLGAVAVFSAAMLACALTPGYEFFAAGRFGIGLGAGMLMPTAAAAIVEATPAALRNRMVTIGFAGTCVGGILAGVLSLWLVPAFGFRAMFWAGAIPAVALLPLLWRYFPTDTRAAGSDDTAPAGPVARTAQVFRAGGVRITVGFWIAMALCLLLVFGVAAWLPKLMQNAGYGLAAALSFLLILNIGALAGTLAGGALADRFGIRGVTAAFFLGAGAALLALAAQPSTAIAYALVLVAGAGTTGTQILLNAYVAAHYPASCRSAGVGLALGVGRLGAIAGPTYGAWIIGAGAGYGWQITAFAVPALLGAVVVASLGTSRAARSTVPAAA</sequence>
<feature type="transmembrane region" description="Helical" evidence="5">
    <location>
        <begin position="316"/>
        <end position="339"/>
    </location>
</feature>
<evidence type="ECO:0000256" key="1">
    <source>
        <dbReference type="ARBA" id="ARBA00004651"/>
    </source>
</evidence>
<feature type="transmembrane region" description="Helical" evidence="5">
    <location>
        <begin position="221"/>
        <end position="241"/>
    </location>
</feature>
<dbReference type="InterPro" id="IPR020846">
    <property type="entry name" value="MFS_dom"/>
</dbReference>
<feature type="transmembrane region" description="Helical" evidence="5">
    <location>
        <begin position="345"/>
        <end position="366"/>
    </location>
</feature>
<feature type="transmembrane region" description="Helical" evidence="5">
    <location>
        <begin position="53"/>
        <end position="73"/>
    </location>
</feature>
<dbReference type="EMBL" id="VIGV01000001">
    <property type="protein sequence ID" value="TWS26672.1"/>
    <property type="molecule type" value="Genomic_DNA"/>
</dbReference>
<dbReference type="GO" id="GO:0046943">
    <property type="term" value="F:carboxylic acid transmembrane transporter activity"/>
    <property type="evidence" value="ECO:0007669"/>
    <property type="project" value="TreeGrafter"/>
</dbReference>
<keyword evidence="2 5" id="KW-0812">Transmembrane</keyword>
<evidence type="ECO:0000313" key="7">
    <source>
        <dbReference type="EMBL" id="TWS26672.1"/>
    </source>
</evidence>
<reference evidence="7 8" key="1">
    <citation type="submission" date="2019-06" db="EMBL/GenBank/DDBJ databases">
        <authorList>
            <person name="Teng J.L.L."/>
            <person name="Lee H.H."/>
            <person name="Lau S.K.P."/>
            <person name="Woo P.C.Y."/>
        </authorList>
    </citation>
    <scope>NUCLEOTIDE SEQUENCE [LARGE SCALE GENOMIC DNA]</scope>
    <source>
        <strain evidence="7 8">HKU70</strain>
    </source>
</reference>
<evidence type="ECO:0000256" key="5">
    <source>
        <dbReference type="SAM" id="Phobius"/>
    </source>
</evidence>
<dbReference type="PANTHER" id="PTHR23508">
    <property type="entry name" value="CARBOXYLIC ACID TRANSPORTER PROTEIN HOMOLOG"/>
    <property type="match status" value="1"/>
</dbReference>
<dbReference type="PANTHER" id="PTHR23508:SF10">
    <property type="entry name" value="CARBOXYLIC ACID TRANSPORTER PROTEIN HOMOLOG"/>
    <property type="match status" value="1"/>
</dbReference>
<feature type="transmembrane region" description="Helical" evidence="5">
    <location>
        <begin position="79"/>
        <end position="99"/>
    </location>
</feature>
<feature type="transmembrane region" description="Helical" evidence="5">
    <location>
        <begin position="140"/>
        <end position="160"/>
    </location>
</feature>
<keyword evidence="3 5" id="KW-1133">Transmembrane helix</keyword>
<feature type="transmembrane region" description="Helical" evidence="5">
    <location>
        <begin position="194"/>
        <end position="215"/>
    </location>
</feature>
<dbReference type="Pfam" id="PF07690">
    <property type="entry name" value="MFS_1"/>
    <property type="match status" value="1"/>
</dbReference>
<dbReference type="OrthoDB" id="9787026at2"/>
<comment type="subcellular location">
    <subcellularLocation>
        <location evidence="1">Cell membrane</location>
        <topology evidence="1">Multi-pass membrane protein</topology>
    </subcellularLocation>
</comment>
<reference evidence="7 8" key="2">
    <citation type="submission" date="2019-08" db="EMBL/GenBank/DDBJ databases">
        <title>Tsukamurella conjunctivitidis sp. nov., Tsukamurella assacharolytica sp. nov. and Tsukamurella sputae sp. nov. isolated from patients with conjunctivitis, bacteraemia (lymphoma) and respiratory infection (sputum) in Hong Kong.</title>
        <authorList>
            <person name="Fok K.M.N."/>
            <person name="Fong J.Y.H."/>
        </authorList>
    </citation>
    <scope>NUCLEOTIDE SEQUENCE [LARGE SCALE GENOMIC DNA]</scope>
    <source>
        <strain evidence="7 8">HKU70</strain>
    </source>
</reference>
<evidence type="ECO:0000256" key="3">
    <source>
        <dbReference type="ARBA" id="ARBA00022989"/>
    </source>
</evidence>
<evidence type="ECO:0000313" key="8">
    <source>
        <dbReference type="Proteomes" id="UP000319792"/>
    </source>
</evidence>
<feature type="transmembrane region" description="Helical" evidence="5">
    <location>
        <begin position="111"/>
        <end position="134"/>
    </location>
</feature>
<feature type="transmembrane region" description="Helical" evidence="5">
    <location>
        <begin position="281"/>
        <end position="304"/>
    </location>
</feature>
<dbReference type="InterPro" id="IPR011701">
    <property type="entry name" value="MFS"/>
</dbReference>
<feature type="transmembrane region" description="Helical" evidence="5">
    <location>
        <begin position="253"/>
        <end position="275"/>
    </location>
</feature>
<proteinExistence type="predicted"/>
<keyword evidence="8" id="KW-1185">Reference proteome</keyword>
<name>A0A5C5RVH2_9ACTN</name>
<evidence type="ECO:0000259" key="6">
    <source>
        <dbReference type="PROSITE" id="PS50850"/>
    </source>
</evidence>
<feature type="transmembrane region" description="Helical" evidence="5">
    <location>
        <begin position="20"/>
        <end position="41"/>
    </location>
</feature>
<organism evidence="7 8">
    <name type="scientific">Tsukamurella sputi</name>
    <dbReference type="NCBI Taxonomy" id="2591848"/>
    <lineage>
        <taxon>Bacteria</taxon>
        <taxon>Bacillati</taxon>
        <taxon>Actinomycetota</taxon>
        <taxon>Actinomycetes</taxon>
        <taxon>Mycobacteriales</taxon>
        <taxon>Tsukamurellaceae</taxon>
        <taxon>Tsukamurella</taxon>
    </lineage>
</organism>
<protein>
    <submittedName>
        <fullName evidence="7">Aromatic acid/H+ symport family MFS transporter</fullName>
    </submittedName>
</protein>
<dbReference type="Gene3D" id="1.20.1250.20">
    <property type="entry name" value="MFS general substrate transporter like domains"/>
    <property type="match status" value="1"/>
</dbReference>